<comment type="subcellular location">
    <subcellularLocation>
        <location evidence="1">Membrane</location>
    </subcellularLocation>
</comment>
<dbReference type="PROSITE" id="PS00108">
    <property type="entry name" value="PROTEIN_KINASE_ST"/>
    <property type="match status" value="1"/>
</dbReference>
<dbReference type="InterPro" id="IPR008271">
    <property type="entry name" value="Ser/Thr_kinase_AS"/>
</dbReference>
<evidence type="ECO:0000256" key="7">
    <source>
        <dbReference type="ARBA" id="ARBA00022840"/>
    </source>
</evidence>
<dbReference type="InterPro" id="IPR001245">
    <property type="entry name" value="Ser-Thr/Tyr_kinase_cat_dom"/>
</dbReference>
<evidence type="ECO:0000256" key="5">
    <source>
        <dbReference type="ARBA" id="ARBA00022741"/>
    </source>
</evidence>
<dbReference type="EMBL" id="KB008073">
    <property type="protein sequence ID" value="ELR14068.1"/>
    <property type="molecule type" value="Genomic_DNA"/>
</dbReference>
<dbReference type="GO" id="GO:0005524">
    <property type="term" value="F:ATP binding"/>
    <property type="evidence" value="ECO:0007669"/>
    <property type="project" value="UniProtKB-KW"/>
</dbReference>
<evidence type="ECO:0000256" key="4">
    <source>
        <dbReference type="ARBA" id="ARBA00022679"/>
    </source>
</evidence>
<dbReference type="SMART" id="SM00252">
    <property type="entry name" value="SH2"/>
    <property type="match status" value="1"/>
</dbReference>
<dbReference type="Proteomes" id="UP000011083">
    <property type="component" value="Unassembled WGS sequence"/>
</dbReference>
<proteinExistence type="predicted"/>
<evidence type="ECO:0000256" key="6">
    <source>
        <dbReference type="ARBA" id="ARBA00022777"/>
    </source>
</evidence>
<keyword evidence="8" id="KW-0472">Membrane</keyword>
<dbReference type="PRINTS" id="PR00109">
    <property type="entry name" value="TYRKINASE"/>
</dbReference>
<keyword evidence="6 17" id="KW-0418">Kinase</keyword>
<keyword evidence="3" id="KW-0723">Serine/threonine-protein kinase</keyword>
<dbReference type="Gene3D" id="3.30.200.20">
    <property type="entry name" value="Phosphorylase Kinase, domain 1"/>
    <property type="match status" value="1"/>
</dbReference>
<comment type="catalytic activity">
    <reaction evidence="11">
        <text>L-threonyl-[protein] + ATP = O-phospho-L-threonyl-[protein] + ADP + H(+)</text>
        <dbReference type="Rhea" id="RHEA:46608"/>
        <dbReference type="Rhea" id="RHEA-COMP:11060"/>
        <dbReference type="Rhea" id="RHEA-COMP:11605"/>
        <dbReference type="ChEBI" id="CHEBI:15378"/>
        <dbReference type="ChEBI" id="CHEBI:30013"/>
        <dbReference type="ChEBI" id="CHEBI:30616"/>
        <dbReference type="ChEBI" id="CHEBI:61977"/>
        <dbReference type="ChEBI" id="CHEBI:456216"/>
        <dbReference type="EC" id="2.7.11.1"/>
    </reaction>
</comment>
<organism evidence="17 18">
    <name type="scientific">Acanthamoeba castellanii (strain ATCC 30010 / Neff)</name>
    <dbReference type="NCBI Taxonomy" id="1257118"/>
    <lineage>
        <taxon>Eukaryota</taxon>
        <taxon>Amoebozoa</taxon>
        <taxon>Discosea</taxon>
        <taxon>Longamoebia</taxon>
        <taxon>Centramoebida</taxon>
        <taxon>Acanthamoebidae</taxon>
        <taxon>Acanthamoeba</taxon>
    </lineage>
</organism>
<evidence type="ECO:0000256" key="12">
    <source>
        <dbReference type="ARBA" id="ARBA00048679"/>
    </source>
</evidence>
<dbReference type="PROSITE" id="PS50011">
    <property type="entry name" value="PROTEIN_KINASE_DOM"/>
    <property type="match status" value="1"/>
</dbReference>
<dbReference type="GeneID" id="14914645"/>
<evidence type="ECO:0000256" key="8">
    <source>
        <dbReference type="ARBA" id="ARBA00023136"/>
    </source>
</evidence>
<evidence type="ECO:0000313" key="18">
    <source>
        <dbReference type="Proteomes" id="UP000011083"/>
    </source>
</evidence>
<dbReference type="VEuPathDB" id="AmoebaDB:ACA1_366900"/>
<sequence length="585" mass="65220">MGRVVQPGSGSTNAEIEPEHILLGPKIGDGSFGTVYKSKKVKGEEVTRNMPLVYQGKCFKMDVAVKVPRLQRLNALQLHGLRTEIAIMSANPHPCIVLFMGACTQEGQFRIVTELLEGDLYDLIHKQKVKLSLFQKMKLAKDAALGMNWLHHSNPRIIHRDLKLANLLIYRQGDEYRVKLCDFGLSAIKESSQEAIRDLGAVRGTPLYMAPEVMRKRDFNEKADVYSFGIVLWELLTEQKPFEHHRDWNKFLVAVGDEGERPIIPEASCPPALFSLIEDCWRNDVSLRPDFEEINERLDGIIIDSAIEDEVARTFWKADASLHEYALPWPVFARKLWRFLGLELPHDPDDPLPAQEPATQPGQDKRTPPHKRTATPAGGGSEQGRVGASPVYNPPPSAEVAQLRCVKALFVTEESRGKRGREVVSIEWFSKMVEWFAPFEASPRLLDRLLALLTQPWFHGLLTNNDMARLLAGAAEGTFLVRFSSSSPGAYTISRVTPQGTSHIRILGQRQPPPDDLDGSERRPAGVVRYSASDDRSYDSMGDVVADLAAPLRLLHPAPGSPYLPLFGDPASLNASGGYESLVQR</sequence>
<feature type="region of interest" description="Disordered" evidence="14">
    <location>
        <begin position="348"/>
        <end position="393"/>
    </location>
</feature>
<dbReference type="KEGG" id="acan:ACA1_366900"/>
<evidence type="ECO:0000259" key="16">
    <source>
        <dbReference type="PROSITE" id="PS50011"/>
    </source>
</evidence>
<dbReference type="PROSITE" id="PS50001">
    <property type="entry name" value="SH2"/>
    <property type="match status" value="1"/>
</dbReference>
<dbReference type="FunFam" id="1.10.510.10:FF:000476">
    <property type="entry name" value="PAS domain-containing protein tyrosine kinase family protein"/>
    <property type="match status" value="1"/>
</dbReference>
<keyword evidence="4" id="KW-0808">Transferase</keyword>
<evidence type="ECO:0000256" key="10">
    <source>
        <dbReference type="ARBA" id="ARBA00025089"/>
    </source>
</evidence>
<dbReference type="InterPro" id="IPR051681">
    <property type="entry name" value="Ser/Thr_Kinases-Pseudokinases"/>
</dbReference>
<dbReference type="Gene3D" id="3.30.505.10">
    <property type="entry name" value="SH2 domain"/>
    <property type="match status" value="1"/>
</dbReference>
<reference evidence="17 18" key="1">
    <citation type="journal article" date="2013" name="Genome Biol.">
        <title>Genome of Acanthamoeba castellanii highlights extensive lateral gene transfer and early evolution of tyrosine kinase signaling.</title>
        <authorList>
            <person name="Clarke M."/>
            <person name="Lohan A.J."/>
            <person name="Liu B."/>
            <person name="Lagkouvardos I."/>
            <person name="Roy S."/>
            <person name="Zafar N."/>
            <person name="Bertelli C."/>
            <person name="Schilde C."/>
            <person name="Kianianmomeni A."/>
            <person name="Burglin T.R."/>
            <person name="Frech C."/>
            <person name="Turcotte B."/>
            <person name="Kopec K.O."/>
            <person name="Synnott J.M."/>
            <person name="Choo C."/>
            <person name="Paponov I."/>
            <person name="Finkler A."/>
            <person name="Soon Heng Tan C."/>
            <person name="Hutchins A.P."/>
            <person name="Weinmeier T."/>
            <person name="Rattei T."/>
            <person name="Chu J.S."/>
            <person name="Gimenez G."/>
            <person name="Irimia M."/>
            <person name="Rigden D.J."/>
            <person name="Fitzpatrick D.A."/>
            <person name="Lorenzo-Morales J."/>
            <person name="Bateman A."/>
            <person name="Chiu C.H."/>
            <person name="Tang P."/>
            <person name="Hegemann P."/>
            <person name="Fromm H."/>
            <person name="Raoult D."/>
            <person name="Greub G."/>
            <person name="Miranda-Saavedra D."/>
            <person name="Chen N."/>
            <person name="Nash P."/>
            <person name="Ginger M.L."/>
            <person name="Horn M."/>
            <person name="Schaap P."/>
            <person name="Caler L."/>
            <person name="Loftus B."/>
        </authorList>
    </citation>
    <scope>NUCLEOTIDE SEQUENCE [LARGE SCALE GENOMIC DNA]</scope>
    <source>
        <strain evidence="17 18">Neff</strain>
    </source>
</reference>
<dbReference type="SMART" id="SM00220">
    <property type="entry name" value="S_TKc"/>
    <property type="match status" value="1"/>
</dbReference>
<accession>L8GMT7</accession>
<dbReference type="InterPro" id="IPR000719">
    <property type="entry name" value="Prot_kinase_dom"/>
</dbReference>
<comment type="catalytic activity">
    <reaction evidence="12">
        <text>L-seryl-[protein] + ATP = O-phospho-L-seryl-[protein] + ADP + H(+)</text>
        <dbReference type="Rhea" id="RHEA:17989"/>
        <dbReference type="Rhea" id="RHEA-COMP:9863"/>
        <dbReference type="Rhea" id="RHEA-COMP:11604"/>
        <dbReference type="ChEBI" id="CHEBI:15378"/>
        <dbReference type="ChEBI" id="CHEBI:29999"/>
        <dbReference type="ChEBI" id="CHEBI:30616"/>
        <dbReference type="ChEBI" id="CHEBI:83421"/>
        <dbReference type="ChEBI" id="CHEBI:456216"/>
        <dbReference type="EC" id="2.7.11.1"/>
    </reaction>
</comment>
<evidence type="ECO:0000256" key="11">
    <source>
        <dbReference type="ARBA" id="ARBA00047899"/>
    </source>
</evidence>
<keyword evidence="9" id="KW-0829">Tyrosine-protein kinase</keyword>
<evidence type="ECO:0000313" key="17">
    <source>
        <dbReference type="EMBL" id="ELR14068.1"/>
    </source>
</evidence>
<dbReference type="CDD" id="cd13999">
    <property type="entry name" value="STKc_MAP3K-like"/>
    <property type="match status" value="1"/>
</dbReference>
<dbReference type="PANTHER" id="PTHR44329:SF53">
    <property type="entry name" value="DUAL SPECIFICITY PROTEIN KINASE SHKD"/>
    <property type="match status" value="1"/>
</dbReference>
<feature type="domain" description="Protein kinase" evidence="16">
    <location>
        <begin position="21"/>
        <end position="302"/>
    </location>
</feature>
<evidence type="ECO:0000256" key="3">
    <source>
        <dbReference type="ARBA" id="ARBA00022527"/>
    </source>
</evidence>
<feature type="domain" description="SH2" evidence="15">
    <location>
        <begin position="457"/>
        <end position="545"/>
    </location>
</feature>
<dbReference type="GO" id="GO:0016020">
    <property type="term" value="C:membrane"/>
    <property type="evidence" value="ECO:0007669"/>
    <property type="project" value="UniProtKB-SubCell"/>
</dbReference>
<dbReference type="PANTHER" id="PTHR44329">
    <property type="entry name" value="SERINE/THREONINE-PROTEIN KINASE TNNI3K-RELATED"/>
    <property type="match status" value="1"/>
</dbReference>
<keyword evidence="13" id="KW-0727">SH2 domain</keyword>
<dbReference type="OrthoDB" id="25429at2759"/>
<dbReference type="GO" id="GO:0004713">
    <property type="term" value="F:protein tyrosine kinase activity"/>
    <property type="evidence" value="ECO:0007669"/>
    <property type="project" value="UniProtKB-KW"/>
</dbReference>
<evidence type="ECO:0000256" key="9">
    <source>
        <dbReference type="ARBA" id="ARBA00023137"/>
    </source>
</evidence>
<dbReference type="InterPro" id="IPR036860">
    <property type="entry name" value="SH2_dom_sf"/>
</dbReference>
<dbReference type="Pfam" id="PF07714">
    <property type="entry name" value="PK_Tyr_Ser-Thr"/>
    <property type="match status" value="1"/>
</dbReference>
<keyword evidence="7" id="KW-0067">ATP-binding</keyword>
<name>L8GMT7_ACACF</name>
<dbReference type="InterPro" id="IPR011009">
    <property type="entry name" value="Kinase-like_dom_sf"/>
</dbReference>
<dbReference type="Gene3D" id="1.10.510.10">
    <property type="entry name" value="Transferase(Phosphotransferase) domain 1"/>
    <property type="match status" value="1"/>
</dbReference>
<comment type="function">
    <text evidence="10">Required for proper chemotaxis and phagocytosis; proper spatiotemporal control of F-actin levels in chemotaxing cells. Negative regulator of the PI3K (phosphatidylinositol 3 kinase) pathway. Predominantly phosphorylates serines and threonines and tyrosines at a lower level.</text>
</comment>
<keyword evidence="5" id="KW-0547">Nucleotide-binding</keyword>
<dbReference type="SUPFAM" id="SSF55550">
    <property type="entry name" value="SH2 domain"/>
    <property type="match status" value="1"/>
</dbReference>
<evidence type="ECO:0000256" key="1">
    <source>
        <dbReference type="ARBA" id="ARBA00004370"/>
    </source>
</evidence>
<evidence type="ECO:0000256" key="14">
    <source>
        <dbReference type="SAM" id="MobiDB-lite"/>
    </source>
</evidence>
<dbReference type="STRING" id="1257118.L8GMT7"/>
<dbReference type="AlphaFoldDB" id="L8GMT7"/>
<protein>
    <recommendedName>
        <fullName evidence="2">non-specific serine/threonine protein kinase</fullName>
        <ecNumber evidence="2">2.7.11.1</ecNumber>
    </recommendedName>
</protein>
<dbReference type="InterPro" id="IPR000980">
    <property type="entry name" value="SH2"/>
</dbReference>
<dbReference type="GO" id="GO:0004674">
    <property type="term" value="F:protein serine/threonine kinase activity"/>
    <property type="evidence" value="ECO:0007669"/>
    <property type="project" value="UniProtKB-KW"/>
</dbReference>
<evidence type="ECO:0000256" key="2">
    <source>
        <dbReference type="ARBA" id="ARBA00012513"/>
    </source>
</evidence>
<evidence type="ECO:0000259" key="15">
    <source>
        <dbReference type="PROSITE" id="PS50001"/>
    </source>
</evidence>
<dbReference type="EC" id="2.7.11.1" evidence="2"/>
<gene>
    <name evidence="17" type="ORF">ACA1_366900</name>
</gene>
<keyword evidence="18" id="KW-1185">Reference proteome</keyword>
<dbReference type="SUPFAM" id="SSF56112">
    <property type="entry name" value="Protein kinase-like (PK-like)"/>
    <property type="match status" value="1"/>
</dbReference>
<evidence type="ECO:0000256" key="13">
    <source>
        <dbReference type="PROSITE-ProRule" id="PRU00191"/>
    </source>
</evidence>
<dbReference type="RefSeq" id="XP_004336081.1">
    <property type="nucleotide sequence ID" value="XM_004336033.1"/>
</dbReference>
<dbReference type="Pfam" id="PF00017">
    <property type="entry name" value="SH2"/>
    <property type="match status" value="1"/>
</dbReference>